<evidence type="ECO:0000256" key="1">
    <source>
        <dbReference type="ARBA" id="ARBA00004370"/>
    </source>
</evidence>
<keyword evidence="4 7" id="KW-0472">Membrane</keyword>
<evidence type="ECO:0000256" key="3">
    <source>
        <dbReference type="ARBA" id="ARBA00022837"/>
    </source>
</evidence>
<keyword evidence="7" id="KW-0812">Transmembrane</keyword>
<keyword evidence="10" id="KW-1185">Reference proteome</keyword>
<name>A0ABD3WRZ3_SINWO</name>
<evidence type="ECO:0000313" key="10">
    <source>
        <dbReference type="Proteomes" id="UP001634394"/>
    </source>
</evidence>
<feature type="compositionally biased region" description="Basic and acidic residues" evidence="6">
    <location>
        <begin position="258"/>
        <end position="271"/>
    </location>
</feature>
<dbReference type="GO" id="GO:0016020">
    <property type="term" value="C:membrane"/>
    <property type="evidence" value="ECO:0007669"/>
    <property type="project" value="UniProtKB-SubCell"/>
</dbReference>
<feature type="domain" description="Cadherin" evidence="8">
    <location>
        <begin position="84"/>
        <end position="193"/>
    </location>
</feature>
<accession>A0ABD3WRZ3</accession>
<feature type="transmembrane region" description="Helical" evidence="7">
    <location>
        <begin position="208"/>
        <end position="232"/>
    </location>
</feature>
<gene>
    <name evidence="9" type="ORF">ACJMK2_033892</name>
</gene>
<keyword evidence="2" id="KW-0677">Repeat</keyword>
<evidence type="ECO:0000256" key="6">
    <source>
        <dbReference type="SAM" id="MobiDB-lite"/>
    </source>
</evidence>
<proteinExistence type="predicted"/>
<feature type="region of interest" description="Disordered" evidence="6">
    <location>
        <begin position="239"/>
        <end position="273"/>
    </location>
</feature>
<keyword evidence="3 5" id="KW-0106">Calcium</keyword>
<evidence type="ECO:0000256" key="5">
    <source>
        <dbReference type="PROSITE-ProRule" id="PRU00043"/>
    </source>
</evidence>
<dbReference type="InterPro" id="IPR015919">
    <property type="entry name" value="Cadherin-like_sf"/>
</dbReference>
<comment type="subcellular location">
    <subcellularLocation>
        <location evidence="1">Membrane</location>
    </subcellularLocation>
</comment>
<reference evidence="9 10" key="1">
    <citation type="submission" date="2024-11" db="EMBL/GenBank/DDBJ databases">
        <title>Chromosome-level genome assembly of the freshwater bivalve Anodonta woodiana.</title>
        <authorList>
            <person name="Chen X."/>
        </authorList>
    </citation>
    <scope>NUCLEOTIDE SEQUENCE [LARGE SCALE GENOMIC DNA]</scope>
    <source>
        <strain evidence="9">MN2024</strain>
        <tissue evidence="9">Gills</tissue>
    </source>
</reference>
<evidence type="ECO:0000259" key="8">
    <source>
        <dbReference type="PROSITE" id="PS50268"/>
    </source>
</evidence>
<dbReference type="CDD" id="cd11304">
    <property type="entry name" value="Cadherin_repeat"/>
    <property type="match status" value="1"/>
</dbReference>
<evidence type="ECO:0000313" key="9">
    <source>
        <dbReference type="EMBL" id="KAL3876003.1"/>
    </source>
</evidence>
<dbReference type="SUPFAM" id="SSF49313">
    <property type="entry name" value="Cadherin-like"/>
    <property type="match status" value="1"/>
</dbReference>
<dbReference type="PROSITE" id="PS50268">
    <property type="entry name" value="CADHERIN_2"/>
    <property type="match status" value="2"/>
</dbReference>
<feature type="non-terminal residue" evidence="9">
    <location>
        <position position="1"/>
    </location>
</feature>
<dbReference type="Proteomes" id="UP001634394">
    <property type="component" value="Unassembled WGS sequence"/>
</dbReference>
<dbReference type="PANTHER" id="PTHR24027">
    <property type="entry name" value="CADHERIN-23"/>
    <property type="match status" value="1"/>
</dbReference>
<dbReference type="Gene3D" id="2.60.40.60">
    <property type="entry name" value="Cadherins"/>
    <property type="match status" value="2"/>
</dbReference>
<dbReference type="GO" id="GO:0005509">
    <property type="term" value="F:calcium ion binding"/>
    <property type="evidence" value="ECO:0007669"/>
    <property type="project" value="UniProtKB-UniRule"/>
</dbReference>
<dbReference type="InterPro" id="IPR039808">
    <property type="entry name" value="Cadherin"/>
</dbReference>
<comment type="caution">
    <text evidence="9">The sequence shown here is derived from an EMBL/GenBank/DDBJ whole genome shotgun (WGS) entry which is preliminary data.</text>
</comment>
<protein>
    <recommendedName>
        <fullName evidence="8">Cadherin domain-containing protein</fullName>
    </recommendedName>
</protein>
<feature type="domain" description="Cadherin" evidence="8">
    <location>
        <begin position="7"/>
        <end position="67"/>
    </location>
</feature>
<evidence type="ECO:0000256" key="7">
    <source>
        <dbReference type="SAM" id="Phobius"/>
    </source>
</evidence>
<dbReference type="PANTHER" id="PTHR24027:SF438">
    <property type="entry name" value="CADHERIN 23"/>
    <property type="match status" value="1"/>
</dbReference>
<dbReference type="AlphaFoldDB" id="A0ABD3WRZ3"/>
<keyword evidence="7" id="KW-1133">Transmembrane helix</keyword>
<evidence type="ECO:0000256" key="2">
    <source>
        <dbReference type="ARBA" id="ARBA00022737"/>
    </source>
</evidence>
<sequence length="388" mass="42574">STGDRTFALDGALTGGIKLEIPLDFESGHISYILNISVKDTIDRTARTGYASLRVNIIDVDDQGPQFVFPGCTTTCVIPEYTAITELSYTGLLTVQPAAVKARDLDTLNSPITYSIYDDPEGGGTSNNVSSGFFKIDSSDGTLYQLRPASQALWGTKRLVVRAAEVGSSQPAAYATITVRVRQRDPTLNGTMIVQGEDRTITVKDVSLLSAVIAVSVLLGVILIAAAIIIFLMRRKRRETVSPEDTNSEPSTEEEDIPSERSDESSCHEKSISSAVAQAKNTHLLSSGTDPITDLVFLNRTLNRHAILPPLPMKDTGIGTDSMKTNKRSRRRLKKQKKENEVFDGTREYDMKADPEFFESPDKSKIKRSTRSFKVPTKHIVINNDNAE</sequence>
<feature type="compositionally biased region" description="Basic residues" evidence="6">
    <location>
        <begin position="325"/>
        <end position="337"/>
    </location>
</feature>
<feature type="region of interest" description="Disordered" evidence="6">
    <location>
        <begin position="313"/>
        <end position="340"/>
    </location>
</feature>
<dbReference type="InterPro" id="IPR002126">
    <property type="entry name" value="Cadherin-like_dom"/>
</dbReference>
<dbReference type="EMBL" id="JBJQND010000005">
    <property type="protein sequence ID" value="KAL3876003.1"/>
    <property type="molecule type" value="Genomic_DNA"/>
</dbReference>
<evidence type="ECO:0000256" key="4">
    <source>
        <dbReference type="ARBA" id="ARBA00023136"/>
    </source>
</evidence>
<organism evidence="9 10">
    <name type="scientific">Sinanodonta woodiana</name>
    <name type="common">Chinese pond mussel</name>
    <name type="synonym">Anodonta woodiana</name>
    <dbReference type="NCBI Taxonomy" id="1069815"/>
    <lineage>
        <taxon>Eukaryota</taxon>
        <taxon>Metazoa</taxon>
        <taxon>Spiralia</taxon>
        <taxon>Lophotrochozoa</taxon>
        <taxon>Mollusca</taxon>
        <taxon>Bivalvia</taxon>
        <taxon>Autobranchia</taxon>
        <taxon>Heteroconchia</taxon>
        <taxon>Palaeoheterodonta</taxon>
        <taxon>Unionida</taxon>
        <taxon>Unionoidea</taxon>
        <taxon>Unionidae</taxon>
        <taxon>Unioninae</taxon>
        <taxon>Sinanodonta</taxon>
    </lineage>
</organism>